<name>A0A822YYX5_NELNU</name>
<reference evidence="1 2" key="1">
    <citation type="journal article" date="2020" name="Mol. Biol. Evol.">
        <title>Distinct Expression and Methylation Patterns for Genes with Different Fates following a Single Whole-Genome Duplication in Flowering Plants.</title>
        <authorList>
            <person name="Shi T."/>
            <person name="Rahmani R.S."/>
            <person name="Gugger P.F."/>
            <person name="Wang M."/>
            <person name="Li H."/>
            <person name="Zhang Y."/>
            <person name="Li Z."/>
            <person name="Wang Q."/>
            <person name="Van de Peer Y."/>
            <person name="Marchal K."/>
            <person name="Chen J."/>
        </authorList>
    </citation>
    <scope>NUCLEOTIDE SEQUENCE [LARGE SCALE GENOMIC DNA]</scope>
    <source>
        <tissue evidence="1">Leaf</tissue>
    </source>
</reference>
<organism evidence="1 2">
    <name type="scientific">Nelumbo nucifera</name>
    <name type="common">Sacred lotus</name>
    <dbReference type="NCBI Taxonomy" id="4432"/>
    <lineage>
        <taxon>Eukaryota</taxon>
        <taxon>Viridiplantae</taxon>
        <taxon>Streptophyta</taxon>
        <taxon>Embryophyta</taxon>
        <taxon>Tracheophyta</taxon>
        <taxon>Spermatophyta</taxon>
        <taxon>Magnoliopsida</taxon>
        <taxon>Proteales</taxon>
        <taxon>Nelumbonaceae</taxon>
        <taxon>Nelumbo</taxon>
    </lineage>
</organism>
<evidence type="ECO:0000313" key="1">
    <source>
        <dbReference type="EMBL" id="DAD36459.1"/>
    </source>
</evidence>
<evidence type="ECO:0000313" key="2">
    <source>
        <dbReference type="Proteomes" id="UP000607653"/>
    </source>
</evidence>
<proteinExistence type="predicted"/>
<gene>
    <name evidence="1" type="ORF">HUJ06_007100</name>
</gene>
<dbReference type="Proteomes" id="UP000607653">
    <property type="component" value="Unassembled WGS sequence"/>
</dbReference>
<dbReference type="AlphaFoldDB" id="A0A822YYX5"/>
<comment type="caution">
    <text evidence="1">The sequence shown here is derived from an EMBL/GenBank/DDBJ whole genome shotgun (WGS) entry which is preliminary data.</text>
</comment>
<protein>
    <submittedName>
        <fullName evidence="1">Uncharacterized protein</fullName>
    </submittedName>
</protein>
<accession>A0A822YYX5</accession>
<keyword evidence="2" id="KW-1185">Reference proteome</keyword>
<dbReference type="EMBL" id="DUZY01000004">
    <property type="protein sequence ID" value="DAD36459.1"/>
    <property type="molecule type" value="Genomic_DNA"/>
</dbReference>
<sequence length="148" mass="16687">MINMLESQKAMVGAAFKGYGSWLKVEMTEEEQKTLDADNTAKEFREAWMKSLDLPMHEQIEQGQSSTSKQYQLMVVKIGNTMLMGSMEGVSSTRRELFAGDTSNPTRQIRSLEILCGASFVVFFSPIKSRGRRDEEGEADCQTWQLDG</sequence>